<dbReference type="PANTHER" id="PTHR42905:SF16">
    <property type="entry name" value="CARBOXYPHOSPHONOENOLPYRUVATE PHOSPHONOMUTASE-LIKE PROTEIN (AFU_ORTHOLOGUE AFUA_5G07230)"/>
    <property type="match status" value="1"/>
</dbReference>
<accession>A0A1V4HZ41</accession>
<evidence type="ECO:0000313" key="1">
    <source>
        <dbReference type="EMBL" id="OPH82840.1"/>
    </source>
</evidence>
<dbReference type="PANTHER" id="PTHR42905">
    <property type="entry name" value="PHOSPHOENOLPYRUVATE CARBOXYLASE"/>
    <property type="match status" value="1"/>
</dbReference>
<dbReference type="Gene3D" id="3.20.20.60">
    <property type="entry name" value="Phosphoenolpyruvate-binding domains"/>
    <property type="match status" value="1"/>
</dbReference>
<name>A0A1V4HZ41_NITVU</name>
<protein>
    <submittedName>
        <fullName evidence="1">2-methylisocitrate lyase</fullName>
    </submittedName>
</protein>
<keyword evidence="1" id="KW-0456">Lyase</keyword>
<dbReference type="SUPFAM" id="SSF51621">
    <property type="entry name" value="Phosphoenolpyruvate/pyruvate domain"/>
    <property type="match status" value="1"/>
</dbReference>
<sequence length="272" mass="28599">MMLSTEEKRVAFHKLHDSGCFVLPNPWDIGSAKALQGLGFKALASTSAGFAWSIGKADNHVMLDNLCGHLSALCAAVDLPINADFENGFADEPEGVAAHVSRAVKTGIAGLSIEDATGDKAKPLYDVNLAIERIRAARKAIDTDRSNVLLVGRCEAFLWGMPDLKLTIGRLQAYAEAGADCLYAPGLKLKADIAATVKAVHPKPLNLLIGWPGLNVTEAADLGVRRISVGGALARVAWAGFLRAATDIADSGTFDGLGSGYPAGELNRMFSA</sequence>
<dbReference type="InterPro" id="IPR040442">
    <property type="entry name" value="Pyrv_kinase-like_dom_sf"/>
</dbReference>
<dbReference type="GO" id="GO:0016829">
    <property type="term" value="F:lyase activity"/>
    <property type="evidence" value="ECO:0007669"/>
    <property type="project" value="UniProtKB-KW"/>
</dbReference>
<dbReference type="OrthoDB" id="9785398at2"/>
<dbReference type="CDD" id="cd00377">
    <property type="entry name" value="ICL_PEPM"/>
    <property type="match status" value="1"/>
</dbReference>
<dbReference type="AlphaFoldDB" id="A0A1V4HZ41"/>
<dbReference type="EMBL" id="MWPQ01000040">
    <property type="protein sequence ID" value="OPH82840.1"/>
    <property type="molecule type" value="Genomic_DNA"/>
</dbReference>
<comment type="caution">
    <text evidence="1">The sequence shown here is derived from an EMBL/GenBank/DDBJ whole genome shotgun (WGS) entry which is preliminary data.</text>
</comment>
<evidence type="ECO:0000313" key="2">
    <source>
        <dbReference type="Proteomes" id="UP000189940"/>
    </source>
</evidence>
<dbReference type="InterPro" id="IPR015813">
    <property type="entry name" value="Pyrv/PenolPyrv_kinase-like_dom"/>
</dbReference>
<dbReference type="Gene3D" id="6.10.250.2750">
    <property type="match status" value="1"/>
</dbReference>
<proteinExistence type="predicted"/>
<dbReference type="STRING" id="29421.B2M20_09915"/>
<organism evidence="1 2">
    <name type="scientific">Nitrobacter vulgaris</name>
    <dbReference type="NCBI Taxonomy" id="29421"/>
    <lineage>
        <taxon>Bacteria</taxon>
        <taxon>Pseudomonadati</taxon>
        <taxon>Pseudomonadota</taxon>
        <taxon>Alphaproteobacteria</taxon>
        <taxon>Hyphomicrobiales</taxon>
        <taxon>Nitrobacteraceae</taxon>
        <taxon>Nitrobacter</taxon>
    </lineage>
</organism>
<reference evidence="1 2" key="1">
    <citation type="submission" date="2017-02" db="EMBL/GenBank/DDBJ databases">
        <title>Genome sequence of the nitrite-oxidizing bacterium Nitrobacter vulgaris strain Ab1.</title>
        <authorList>
            <person name="Mellbye B.L."/>
            <person name="Davis E.W."/>
            <person name="Spieck E."/>
            <person name="Chang J.H."/>
            <person name="Bottomley P.J."/>
            <person name="Sayavedra-Soto L.A."/>
        </authorList>
    </citation>
    <scope>NUCLEOTIDE SEQUENCE [LARGE SCALE GENOMIC DNA]</scope>
    <source>
        <strain evidence="1 2">Ab1</strain>
    </source>
</reference>
<dbReference type="Proteomes" id="UP000189940">
    <property type="component" value="Unassembled WGS sequence"/>
</dbReference>
<gene>
    <name evidence="1" type="ORF">B2M20_09915</name>
</gene>
<dbReference type="InterPro" id="IPR039556">
    <property type="entry name" value="ICL/PEPM"/>
</dbReference>
<dbReference type="Pfam" id="PF13714">
    <property type="entry name" value="PEP_mutase"/>
    <property type="match status" value="1"/>
</dbReference>
<keyword evidence="2" id="KW-1185">Reference proteome</keyword>